<sequence length="1663" mass="185446">MYETLGSHAKGSDGENTCSSVPKESDLAEWWMEIKESERESGLEAGHVKATLGLRARPSPGPEDGASDSPIPSEIGLREWAGLSPETTPGQASTSGSPTGGVEARQPVRDPSLRPRSLADHRTGHSTRSGAPQRGLARRSRRSGRQHVVDGQDSNASNSSAREDGSGSAPETALLRSFFELTVLQKDLAGTSSGPEGGSSVSEYQPSEADRHERDVWGINAEEDGRQEREGSTASEPEGGRPQEAAEWEQRASRYLSAPALWANAWNEIGTIASGEWVALPVINFFLLDQYFVRGTGEGASHVRYVESRMAGAWEGAQARPGLLEAYIFPRYRRNFSLPSPEHPCPPVPLLFVVYHENHFFVVIMDHENRCVHVIGRSGVDNILDPWLEWKGPSYYEHLCRLHGWEPGDIHNVTPFAVQGRINGRDCGSRAIAAALYLMDNGLEYDDEMRLKRPPTVCDHSVRLLVLERMHTTCWTSFQSYLFTREECPEEWFAAVYGEDPNTVTWPMDEVECSIKARVVGDANPLVAGLLREEHACRVCRWKRAAERETQGPLPEAPSPTPDGSRAHEDSESLTGEDPPAMTAGGEPGAARPGRLDRIRASNTSDLNSERFPRAIPPIDLALPEAPLQLAHCNKFDDYYHTPVMADFHDFVHQRERGRGEQILTTDTMEVHSRRSIWAIWRDYGYRIQPHFMQSFWLGEPQEACSHILTPGDTGGLPLAEAEDLPPARHRARHSRTGDGEAAPDDMAVLGLGEMLAQAGASGTKSAHDMFVRGRDKDGRFVVVDVLKDHVPLPRTSIRYSVDVDSIIYVTHRLHTKLGIDIMGGPSVGPPPLAKHNHMYVSILQPPKVAPEGGWAERPWDEVRMSISALPNARFGKVTEGRGQVVVQIVCPRLHHTNPYSGRKETAIPYPVLTVLWDEVVRPAMMAHCSVGCRPYRDFTTAENSLRAATKTHRKGNPGRPSSYHVSAEELLRIQDSMRETLARDAEGPRRLTMFGSFFFVLESKGIKDRSSVELGDGTLDGDAAWTRLVDNHPHLDFEHMLDRRHGEFVVDVGVGIHPAPGPNEAEVVGMWYLPKLEASFGAAGFQLGKLHSTNTLSTCGGIQAEGKMERSRRTHVGFRSSYNLQYELVRNAENQPVFASNKDAYQLSPAYMDDCRRRVALLMGAAQRRSYGARDEYRMSGRAGQNFLQNCREMVARYMDSDPIVWVPASVLHSWKAMRTLELQHTQVRICKLVPPNLAFLTGLVHYLQEAVDSTPIPAHAHVRDAMKLTRCMEIKAIFGMIFLQDLDLEETVPLGDLCERDTAEMLKAIGFSAGKPPTRRRKAQVVVDETSLAEYPLGARPTWAQVCEHMTRPWSIMREWVYTAPLSHSLVAGKLFVAFTRQIWVLLNDRWLTSHGYPEPCTLQDAMAVWEVKAVFNHLLDVVFLPSKAGLEGAGPGHPEETFMQRVDTFFPQPDAVRPQKRSQWGPLWHSGYISDYHAALAACRDDEARGDLLRDLETYFSNIQCLPISHRPTANTHGCVWDRDIRGIKLVTNPCYYKLHALGSTRTAPRRRQPPATKKHKDAVYAIMAATGQGAAMAKEVLRDERKSQKQQRNRRSGAVLNKRAPPKRKPAPMQAPRAREWEFPSSSDTDGEEEEDELDGLDDKDRDDSTGSQLEDEGD</sequence>
<feature type="compositionally biased region" description="Polar residues" evidence="1">
    <location>
        <begin position="85"/>
        <end position="97"/>
    </location>
</feature>
<dbReference type="HOGENOM" id="CLU_002279_0_0_1"/>
<feature type="region of interest" description="Disordered" evidence="1">
    <location>
        <begin position="548"/>
        <end position="596"/>
    </location>
</feature>
<feature type="region of interest" description="Disordered" evidence="1">
    <location>
        <begin position="1580"/>
        <end position="1663"/>
    </location>
</feature>
<gene>
    <name evidence="2" type="ORF">BOTBODRAFT_182311</name>
</gene>
<dbReference type="STRING" id="930990.A0A067LR47"/>
<evidence type="ECO:0008006" key="4">
    <source>
        <dbReference type="Google" id="ProtNLM"/>
    </source>
</evidence>
<evidence type="ECO:0000256" key="1">
    <source>
        <dbReference type="SAM" id="MobiDB-lite"/>
    </source>
</evidence>
<feature type="compositionally biased region" description="Low complexity" evidence="1">
    <location>
        <begin position="190"/>
        <end position="202"/>
    </location>
</feature>
<dbReference type="Proteomes" id="UP000027195">
    <property type="component" value="Unassembled WGS sequence"/>
</dbReference>
<feature type="region of interest" description="Disordered" evidence="1">
    <location>
        <begin position="37"/>
        <end position="170"/>
    </location>
</feature>
<reference evidence="3" key="1">
    <citation type="journal article" date="2014" name="Proc. Natl. Acad. Sci. U.S.A.">
        <title>Extensive sampling of basidiomycete genomes demonstrates inadequacy of the white-rot/brown-rot paradigm for wood decay fungi.</title>
        <authorList>
            <person name="Riley R."/>
            <person name="Salamov A.A."/>
            <person name="Brown D.W."/>
            <person name="Nagy L.G."/>
            <person name="Floudas D."/>
            <person name="Held B.W."/>
            <person name="Levasseur A."/>
            <person name="Lombard V."/>
            <person name="Morin E."/>
            <person name="Otillar R."/>
            <person name="Lindquist E.A."/>
            <person name="Sun H."/>
            <person name="LaButti K.M."/>
            <person name="Schmutz J."/>
            <person name="Jabbour D."/>
            <person name="Luo H."/>
            <person name="Baker S.E."/>
            <person name="Pisabarro A.G."/>
            <person name="Walton J.D."/>
            <person name="Blanchette R.A."/>
            <person name="Henrissat B."/>
            <person name="Martin F."/>
            <person name="Cullen D."/>
            <person name="Hibbett D.S."/>
            <person name="Grigoriev I.V."/>
        </authorList>
    </citation>
    <scope>NUCLEOTIDE SEQUENCE [LARGE SCALE GENOMIC DNA]</scope>
    <source>
        <strain evidence="3">FD-172 SS1</strain>
    </source>
</reference>
<feature type="compositionally biased region" description="Acidic residues" evidence="1">
    <location>
        <begin position="1633"/>
        <end position="1644"/>
    </location>
</feature>
<accession>A0A067LR47</accession>
<protein>
    <recommendedName>
        <fullName evidence="4">Ubiquitin-like protease family profile domain-containing protein</fullName>
    </recommendedName>
</protein>
<name>A0A067LR47_BOTB1</name>
<dbReference type="InParanoid" id="A0A067LR47"/>
<organism evidence="2 3">
    <name type="scientific">Botryobasidium botryosum (strain FD-172 SS1)</name>
    <dbReference type="NCBI Taxonomy" id="930990"/>
    <lineage>
        <taxon>Eukaryota</taxon>
        <taxon>Fungi</taxon>
        <taxon>Dikarya</taxon>
        <taxon>Basidiomycota</taxon>
        <taxon>Agaricomycotina</taxon>
        <taxon>Agaricomycetes</taxon>
        <taxon>Cantharellales</taxon>
        <taxon>Botryobasidiaceae</taxon>
        <taxon>Botryobasidium</taxon>
    </lineage>
</organism>
<evidence type="ECO:0000313" key="2">
    <source>
        <dbReference type="EMBL" id="KDQ05693.1"/>
    </source>
</evidence>
<feature type="compositionally biased region" description="Basic and acidic residues" evidence="1">
    <location>
        <begin position="106"/>
        <end position="123"/>
    </location>
</feature>
<keyword evidence="3" id="KW-1185">Reference proteome</keyword>
<feature type="region of interest" description="Disordered" evidence="1">
    <location>
        <begin position="1"/>
        <end position="24"/>
    </location>
</feature>
<feature type="region of interest" description="Disordered" evidence="1">
    <location>
        <begin position="189"/>
        <end position="246"/>
    </location>
</feature>
<dbReference type="EMBL" id="KL198205">
    <property type="protein sequence ID" value="KDQ05693.1"/>
    <property type="molecule type" value="Genomic_DNA"/>
</dbReference>
<proteinExistence type="predicted"/>
<dbReference type="OrthoDB" id="3057432at2759"/>
<evidence type="ECO:0000313" key="3">
    <source>
        <dbReference type="Proteomes" id="UP000027195"/>
    </source>
</evidence>
<feature type="compositionally biased region" description="Basic residues" evidence="1">
    <location>
        <begin position="136"/>
        <end position="145"/>
    </location>
</feature>